<reference evidence="10" key="2">
    <citation type="submission" date="2020-02" db="EMBL/GenBank/DDBJ databases">
        <title>Esox lucius (northern pike) genome, fEsoLuc1, primary haplotype.</title>
        <authorList>
            <person name="Myers G."/>
            <person name="Karagic N."/>
            <person name="Meyer A."/>
            <person name="Pippel M."/>
            <person name="Reichard M."/>
            <person name="Winkler S."/>
            <person name="Tracey A."/>
            <person name="Sims Y."/>
            <person name="Howe K."/>
            <person name="Rhie A."/>
            <person name="Formenti G."/>
            <person name="Durbin R."/>
            <person name="Fedrigo O."/>
            <person name="Jarvis E.D."/>
        </authorList>
    </citation>
    <scope>NUCLEOTIDE SEQUENCE [LARGE SCALE GENOMIC DNA]</scope>
</reference>
<dbReference type="FunCoup" id="A0A3P8YY70">
    <property type="interactions" value="376"/>
</dbReference>
<feature type="transmembrane region" description="Helical" evidence="9">
    <location>
        <begin position="174"/>
        <end position="196"/>
    </location>
</feature>
<keyword evidence="11" id="KW-1185">Reference proteome</keyword>
<evidence type="ECO:0000256" key="5">
    <source>
        <dbReference type="ARBA" id="ARBA00022970"/>
    </source>
</evidence>
<evidence type="ECO:0000256" key="7">
    <source>
        <dbReference type="ARBA" id="ARBA00023128"/>
    </source>
</evidence>
<dbReference type="Bgee" id="ENSELUG00000020128">
    <property type="expression patterns" value="Expressed in liver and 14 other cell types or tissues"/>
</dbReference>
<dbReference type="Pfam" id="PF03820">
    <property type="entry name" value="SFXNs"/>
    <property type="match status" value="1"/>
</dbReference>
<dbReference type="PANTHER" id="PTHR11153:SF3">
    <property type="entry name" value="SIDEROFLEXIN-4"/>
    <property type="match status" value="1"/>
</dbReference>
<feature type="transmembrane region" description="Helical" evidence="9">
    <location>
        <begin position="264"/>
        <end position="286"/>
    </location>
</feature>
<comment type="subcellular location">
    <subcellularLocation>
        <location evidence="1">Mitochondrion membrane</location>
        <topology evidence="1">Multi-pass membrane protein</topology>
    </subcellularLocation>
</comment>
<keyword evidence="8 9" id="KW-0472">Membrane</keyword>
<reference evidence="11" key="1">
    <citation type="journal article" date="2014" name="PLoS ONE">
        <title>The genome and linkage map of the northern pike (Esox lucius): conserved synteny revealed between the salmonid sister group and the Neoteleostei.</title>
        <authorList>
            <person name="Rondeau E.B."/>
            <person name="Minkley D.R."/>
            <person name="Leong J.S."/>
            <person name="Messmer A.M."/>
            <person name="Jantzen J.R."/>
            <person name="von Schalburg K.R."/>
            <person name="Lemon C."/>
            <person name="Bird N.H."/>
            <person name="Koop B.F."/>
        </authorList>
    </citation>
    <scope>NUCLEOTIDE SEQUENCE</scope>
</reference>
<keyword evidence="6 9" id="KW-1133">Transmembrane helix</keyword>
<dbReference type="GeneTree" id="ENSGT01030000234641"/>
<dbReference type="Proteomes" id="UP000265140">
    <property type="component" value="Chromosome 6"/>
</dbReference>
<proteinExistence type="inferred from homology"/>
<evidence type="ECO:0000256" key="1">
    <source>
        <dbReference type="ARBA" id="ARBA00004225"/>
    </source>
</evidence>
<reference evidence="10" key="3">
    <citation type="submission" date="2025-08" db="UniProtKB">
        <authorList>
            <consortium name="Ensembl"/>
        </authorList>
    </citation>
    <scope>IDENTIFICATION</scope>
</reference>
<dbReference type="GO" id="GO:1990542">
    <property type="term" value="P:mitochondrial transmembrane transport"/>
    <property type="evidence" value="ECO:0007669"/>
    <property type="project" value="TreeGrafter"/>
</dbReference>
<accession>A0A3P8YY70</accession>
<dbReference type="GO" id="GO:0015075">
    <property type="term" value="F:monoatomic ion transmembrane transporter activity"/>
    <property type="evidence" value="ECO:0007669"/>
    <property type="project" value="InterPro"/>
</dbReference>
<keyword evidence="3" id="KW-0813">Transport</keyword>
<feature type="transmembrane region" description="Helical" evidence="9">
    <location>
        <begin position="142"/>
        <end position="162"/>
    </location>
</feature>
<dbReference type="OMA" id="FIYLISQ"/>
<dbReference type="GO" id="GO:0006865">
    <property type="term" value="P:amino acid transport"/>
    <property type="evidence" value="ECO:0007669"/>
    <property type="project" value="UniProtKB-KW"/>
</dbReference>
<keyword evidence="4 9" id="KW-0812">Transmembrane</keyword>
<evidence type="ECO:0000256" key="4">
    <source>
        <dbReference type="ARBA" id="ARBA00022692"/>
    </source>
</evidence>
<evidence type="ECO:0000256" key="9">
    <source>
        <dbReference type="SAM" id="Phobius"/>
    </source>
</evidence>
<reference evidence="10" key="4">
    <citation type="submission" date="2025-09" db="UniProtKB">
        <authorList>
            <consortium name="Ensembl"/>
        </authorList>
    </citation>
    <scope>IDENTIFICATION</scope>
</reference>
<evidence type="ECO:0000256" key="6">
    <source>
        <dbReference type="ARBA" id="ARBA00022989"/>
    </source>
</evidence>
<sequence>MDINLLFWKNEGKTFLSRLRIWFSVLDPRSLFSSDVSTQENGLFTTPSCCVLLYNRYDYLNIIFLQSSVHAGTSDILPTVFRPQGTVALIKLDVVASFLPHTMVKSALLWQFLLQSYVAGFNHANRNTLPDQGLKTSLKQGLLIVGSVAYATCAGAIPQIVMRRLRLSSPAAQMFFRSILPIPLSASLMYFNVVVIRSEESENGIQVFDTDGNSVGMSKAAGTKAVQETAVSRAALFGTTAAVPSLVLFLLQKGRFLQSPLLLAPIRHISTAIVLGLMIPVSFSLYPQLGTIKKENLEKEFQPAAASGPLFYHKGL</sequence>
<keyword evidence="5" id="KW-0029">Amino-acid transport</keyword>
<dbReference type="GO" id="GO:0045333">
    <property type="term" value="P:cellular respiration"/>
    <property type="evidence" value="ECO:0007669"/>
    <property type="project" value="Ensembl"/>
</dbReference>
<dbReference type="PANTHER" id="PTHR11153">
    <property type="entry name" value="SIDEROFLEXIN"/>
    <property type="match status" value="1"/>
</dbReference>
<evidence type="ECO:0000256" key="3">
    <source>
        <dbReference type="ARBA" id="ARBA00022448"/>
    </source>
</evidence>
<protein>
    <recommendedName>
        <fullName evidence="12">Sideroflexin 4</fullName>
    </recommendedName>
</protein>
<evidence type="ECO:0008006" key="12">
    <source>
        <dbReference type="Google" id="ProtNLM"/>
    </source>
</evidence>
<dbReference type="GO" id="GO:0030218">
    <property type="term" value="P:erythrocyte differentiation"/>
    <property type="evidence" value="ECO:0007669"/>
    <property type="project" value="Ensembl"/>
</dbReference>
<feature type="transmembrane region" description="Helical" evidence="9">
    <location>
        <begin position="234"/>
        <end position="252"/>
    </location>
</feature>
<comment type="similarity">
    <text evidence="2">Belongs to the sideroflexin family.</text>
</comment>
<keyword evidence="7" id="KW-0496">Mitochondrion</keyword>
<evidence type="ECO:0000313" key="10">
    <source>
        <dbReference type="Ensembl" id="ENSELUP00000020902.3"/>
    </source>
</evidence>
<gene>
    <name evidence="10" type="primary">SFXN4</name>
</gene>
<dbReference type="GO" id="GO:0005743">
    <property type="term" value="C:mitochondrial inner membrane"/>
    <property type="evidence" value="ECO:0007669"/>
    <property type="project" value="TreeGrafter"/>
</dbReference>
<evidence type="ECO:0000256" key="2">
    <source>
        <dbReference type="ARBA" id="ARBA00005974"/>
    </source>
</evidence>
<evidence type="ECO:0000256" key="8">
    <source>
        <dbReference type="ARBA" id="ARBA00023136"/>
    </source>
</evidence>
<dbReference type="AlphaFoldDB" id="A0A3P8YY70"/>
<dbReference type="InParanoid" id="A0A3P8YY70"/>
<dbReference type="InterPro" id="IPR004686">
    <property type="entry name" value="Mtc"/>
</dbReference>
<evidence type="ECO:0000313" key="11">
    <source>
        <dbReference type="Proteomes" id="UP000265140"/>
    </source>
</evidence>
<dbReference type="Ensembl" id="ENSELUT00000031440.3">
    <property type="protein sequence ID" value="ENSELUP00000020902.3"/>
    <property type="gene ID" value="ENSELUG00000020128.3"/>
</dbReference>
<organism evidence="10 11">
    <name type="scientific">Esox lucius</name>
    <name type="common">Northern pike</name>
    <dbReference type="NCBI Taxonomy" id="8010"/>
    <lineage>
        <taxon>Eukaryota</taxon>
        <taxon>Metazoa</taxon>
        <taxon>Chordata</taxon>
        <taxon>Craniata</taxon>
        <taxon>Vertebrata</taxon>
        <taxon>Euteleostomi</taxon>
        <taxon>Actinopterygii</taxon>
        <taxon>Neopterygii</taxon>
        <taxon>Teleostei</taxon>
        <taxon>Protacanthopterygii</taxon>
        <taxon>Esociformes</taxon>
        <taxon>Esocidae</taxon>
        <taxon>Esox</taxon>
    </lineage>
</organism>
<name>A0A3P8YY70_ESOLU</name>